<dbReference type="Proteomes" id="UP000326396">
    <property type="component" value="Unassembled WGS sequence"/>
</dbReference>
<dbReference type="EMBL" id="SZYD01000645">
    <property type="protein sequence ID" value="KAD1599176.1"/>
    <property type="molecule type" value="Genomic_DNA"/>
</dbReference>
<gene>
    <name evidence="2" type="ORF">E3N88_42582</name>
</gene>
<feature type="region of interest" description="Disordered" evidence="1">
    <location>
        <begin position="1"/>
        <end position="27"/>
    </location>
</feature>
<reference evidence="2 3" key="1">
    <citation type="submission" date="2019-05" db="EMBL/GenBank/DDBJ databases">
        <title>Mikania micrantha, genome provides insights into the molecular mechanism of rapid growth.</title>
        <authorList>
            <person name="Liu B."/>
        </authorList>
    </citation>
    <scope>NUCLEOTIDE SEQUENCE [LARGE SCALE GENOMIC DNA]</scope>
    <source>
        <strain evidence="2">NLD-2019</strain>
        <tissue evidence="2">Leaf</tissue>
    </source>
</reference>
<organism evidence="2 3">
    <name type="scientific">Mikania micrantha</name>
    <name type="common">bitter vine</name>
    <dbReference type="NCBI Taxonomy" id="192012"/>
    <lineage>
        <taxon>Eukaryota</taxon>
        <taxon>Viridiplantae</taxon>
        <taxon>Streptophyta</taxon>
        <taxon>Embryophyta</taxon>
        <taxon>Tracheophyta</taxon>
        <taxon>Spermatophyta</taxon>
        <taxon>Magnoliopsida</taxon>
        <taxon>eudicotyledons</taxon>
        <taxon>Gunneridae</taxon>
        <taxon>Pentapetalae</taxon>
        <taxon>asterids</taxon>
        <taxon>campanulids</taxon>
        <taxon>Asterales</taxon>
        <taxon>Asteraceae</taxon>
        <taxon>Asteroideae</taxon>
        <taxon>Heliantheae alliance</taxon>
        <taxon>Eupatorieae</taxon>
        <taxon>Mikania</taxon>
    </lineage>
</organism>
<evidence type="ECO:0000313" key="2">
    <source>
        <dbReference type="EMBL" id="KAD1599176.1"/>
    </source>
</evidence>
<protein>
    <submittedName>
        <fullName evidence="2">Uncharacterized protein</fullName>
    </submittedName>
</protein>
<comment type="caution">
    <text evidence="2">The sequence shown here is derived from an EMBL/GenBank/DDBJ whole genome shotgun (WGS) entry which is preliminary data.</text>
</comment>
<evidence type="ECO:0000256" key="1">
    <source>
        <dbReference type="SAM" id="MobiDB-lite"/>
    </source>
</evidence>
<proteinExistence type="predicted"/>
<evidence type="ECO:0000313" key="3">
    <source>
        <dbReference type="Proteomes" id="UP000326396"/>
    </source>
</evidence>
<feature type="compositionally biased region" description="Basic residues" evidence="1">
    <location>
        <begin position="1"/>
        <end position="15"/>
    </location>
</feature>
<name>A0A5N6LHG8_9ASTR</name>
<sequence>MKVRPKVPRFGHGSHHKAEGSVPKVASRVRQRAKVRGRWFGAVFAKGSPEDVQGSVVGRLEKVRHPCMGGDGSLLARRFGGG</sequence>
<accession>A0A5N6LHG8</accession>
<keyword evidence="3" id="KW-1185">Reference proteome</keyword>
<dbReference type="AlphaFoldDB" id="A0A5N6LHG8"/>